<reference evidence="1 2" key="1">
    <citation type="submission" date="2015-01" db="EMBL/GenBank/DDBJ databases">
        <title>The Genome Sequence of Cladophialophora immunda CBS83496.</title>
        <authorList>
            <consortium name="The Broad Institute Genomics Platform"/>
            <person name="Cuomo C."/>
            <person name="de Hoog S."/>
            <person name="Gorbushina A."/>
            <person name="Stielow B."/>
            <person name="Teixiera M."/>
            <person name="Abouelleil A."/>
            <person name="Chapman S.B."/>
            <person name="Priest M."/>
            <person name="Young S.K."/>
            <person name="Wortman J."/>
            <person name="Nusbaum C."/>
            <person name="Birren B."/>
        </authorList>
    </citation>
    <scope>NUCLEOTIDE SEQUENCE [LARGE SCALE GENOMIC DNA]</scope>
    <source>
        <strain evidence="1 2">CBS 83496</strain>
    </source>
</reference>
<sequence length="151" mass="16744">MSDQNPNVTEPPSVAQLLDRAQIIVEHVEASDLPAPVKEIITAFARKLPAYIKEWQTVTTTSILAARLPELQIREWILEINAQIEPPANDVPQTASMTDTKSTLDIAGEVREFTAAIARFLAFPQYVAKCFYCDESASRTSLTALAAYMYV</sequence>
<protein>
    <submittedName>
        <fullName evidence="1">Uncharacterized protein</fullName>
    </submittedName>
</protein>
<evidence type="ECO:0000313" key="1">
    <source>
        <dbReference type="EMBL" id="KIW21916.1"/>
    </source>
</evidence>
<dbReference type="AlphaFoldDB" id="A0A0D1Z2Q7"/>
<proteinExistence type="predicted"/>
<keyword evidence="2" id="KW-1185">Reference proteome</keyword>
<dbReference type="RefSeq" id="XP_016242132.1">
    <property type="nucleotide sequence ID" value="XM_016400223.1"/>
</dbReference>
<evidence type="ECO:0000313" key="2">
    <source>
        <dbReference type="Proteomes" id="UP000054466"/>
    </source>
</evidence>
<dbReference type="HOGENOM" id="CLU_1731268_0_0_1"/>
<accession>A0A0D1Z2Q7</accession>
<dbReference type="GeneID" id="27351869"/>
<name>A0A0D1Z2Q7_9EURO</name>
<gene>
    <name evidence="1" type="ORF">PV07_12675</name>
</gene>
<organism evidence="1 2">
    <name type="scientific">Cladophialophora immunda</name>
    <dbReference type="NCBI Taxonomy" id="569365"/>
    <lineage>
        <taxon>Eukaryota</taxon>
        <taxon>Fungi</taxon>
        <taxon>Dikarya</taxon>
        <taxon>Ascomycota</taxon>
        <taxon>Pezizomycotina</taxon>
        <taxon>Eurotiomycetes</taxon>
        <taxon>Chaetothyriomycetidae</taxon>
        <taxon>Chaetothyriales</taxon>
        <taxon>Herpotrichiellaceae</taxon>
        <taxon>Cladophialophora</taxon>
    </lineage>
</organism>
<dbReference type="Proteomes" id="UP000054466">
    <property type="component" value="Unassembled WGS sequence"/>
</dbReference>
<dbReference type="EMBL" id="KN847092">
    <property type="protein sequence ID" value="KIW21916.1"/>
    <property type="molecule type" value="Genomic_DNA"/>
</dbReference>
<dbReference type="VEuPathDB" id="FungiDB:PV07_12675"/>